<gene>
    <name evidence="2" type="ORF">F0460_13245</name>
</gene>
<evidence type="ECO:0000256" key="1">
    <source>
        <dbReference type="SAM" id="MobiDB-lite"/>
    </source>
</evidence>
<sequence length="504" mass="57550">MVAGRRKYLNIELTIPQFFISIAPQKRKFAIMGRGAGKTTIMGKHMRDLVLAMPRASFALVGATYTQLLSRTLPSAIEGLEMFGFYQDVDYVIGRCGKRHGFAMPFQPPQQWNNVMHFANGSIFQLVSLDNPNSGRGLNSYAEVGDEGLTLDPDKLYNNVKTTNRAQKKEFANCPLLGSEFYVSSMPISRKGMWILEMEAKAKKYPDEYLFIMASALSNPYLQKDWFKRMKEQAPSQLMYDTEILNIRPNGVKDGFYANLNPKVHYYEAYNTSAQEGFDIRTLYKHSSIYDTDVDENAPLDFSFDFGVFNSVTVGQENNTGKVLEYRKLKSMFVKNPKLLDDLLIEQLIPYYRFHKHKVCYIYGGHDGHNKLPNSSRTLFQQIKDILTAHDWTVIVMAKTSAPTHAEKYLLINTCLKESDPNLPIIRINEHNNPDLIIALERAEAKEGTNGIEKNKSSERNQSLPQEHATHLTDAFDMPIFHRYNDRFTRKSSSFHQLGGIQLG</sequence>
<evidence type="ECO:0000313" key="3">
    <source>
        <dbReference type="Proteomes" id="UP000325141"/>
    </source>
</evidence>
<proteinExistence type="predicted"/>
<dbReference type="AlphaFoldDB" id="A0A5M6CHC0"/>
<protein>
    <submittedName>
        <fullName evidence="2">Uncharacterized protein</fullName>
    </submittedName>
</protein>
<keyword evidence="3" id="KW-1185">Reference proteome</keyword>
<dbReference type="InterPro" id="IPR027417">
    <property type="entry name" value="P-loop_NTPase"/>
</dbReference>
<dbReference type="Gene3D" id="3.40.50.300">
    <property type="entry name" value="P-loop containing nucleotide triphosphate hydrolases"/>
    <property type="match status" value="1"/>
</dbReference>
<organism evidence="2 3">
    <name type="scientific">Paenimyroides baculatum</name>
    <dbReference type="NCBI Taxonomy" id="2608000"/>
    <lineage>
        <taxon>Bacteria</taxon>
        <taxon>Pseudomonadati</taxon>
        <taxon>Bacteroidota</taxon>
        <taxon>Flavobacteriia</taxon>
        <taxon>Flavobacteriales</taxon>
        <taxon>Flavobacteriaceae</taxon>
        <taxon>Paenimyroides</taxon>
    </lineage>
</organism>
<feature type="region of interest" description="Disordered" evidence="1">
    <location>
        <begin position="448"/>
        <end position="467"/>
    </location>
</feature>
<comment type="caution">
    <text evidence="2">The sequence shown here is derived from an EMBL/GenBank/DDBJ whole genome shotgun (WGS) entry which is preliminary data.</text>
</comment>
<reference evidence="2 3" key="1">
    <citation type="submission" date="2019-09" db="EMBL/GenBank/DDBJ databases">
        <title>Genome sequence and assembly of Flavobacterium sp.</title>
        <authorList>
            <person name="Chhetri G."/>
        </authorList>
    </citation>
    <scope>NUCLEOTIDE SEQUENCE [LARGE SCALE GENOMIC DNA]</scope>
    <source>
        <strain evidence="2 3">SNL9</strain>
    </source>
</reference>
<dbReference type="RefSeq" id="WP_150014027.1">
    <property type="nucleotide sequence ID" value="NZ_VWSG01000011.1"/>
</dbReference>
<evidence type="ECO:0000313" key="2">
    <source>
        <dbReference type="EMBL" id="KAA5532805.1"/>
    </source>
</evidence>
<dbReference type="EMBL" id="VWSG01000011">
    <property type="protein sequence ID" value="KAA5532805.1"/>
    <property type="molecule type" value="Genomic_DNA"/>
</dbReference>
<dbReference type="Proteomes" id="UP000325141">
    <property type="component" value="Unassembled WGS sequence"/>
</dbReference>
<name>A0A5M6CHC0_9FLAO</name>
<accession>A0A5M6CHC0</accession>
<feature type="compositionally biased region" description="Basic and acidic residues" evidence="1">
    <location>
        <begin position="448"/>
        <end position="459"/>
    </location>
</feature>